<comment type="caution">
    <text evidence="1">The sequence shown here is derived from an EMBL/GenBank/DDBJ whole genome shotgun (WGS) entry which is preliminary data.</text>
</comment>
<organism evidence="1 2">
    <name type="scientific">Candidatus Magnetoglobus multicellularis str. Araruama</name>
    <dbReference type="NCBI Taxonomy" id="890399"/>
    <lineage>
        <taxon>Bacteria</taxon>
        <taxon>Pseudomonadati</taxon>
        <taxon>Thermodesulfobacteriota</taxon>
        <taxon>Desulfobacteria</taxon>
        <taxon>Desulfobacterales</taxon>
        <taxon>Desulfobacteraceae</taxon>
        <taxon>Candidatus Magnetoglobus</taxon>
    </lineage>
</organism>
<protein>
    <submittedName>
        <fullName evidence="1">Uncharacterized protein</fullName>
    </submittedName>
</protein>
<evidence type="ECO:0000313" key="1">
    <source>
        <dbReference type="EMBL" id="ETR73427.1"/>
    </source>
</evidence>
<evidence type="ECO:0000313" key="2">
    <source>
        <dbReference type="Proteomes" id="UP000189670"/>
    </source>
</evidence>
<name>A0A1V1PEX9_9BACT</name>
<gene>
    <name evidence="1" type="ORF">OMM_06931</name>
</gene>
<proteinExistence type="predicted"/>
<sequence length="87" mass="9664">MSYIPTEPRNLRVITSADGIVKGTFIMWRIPTTATVDHIKFKKPIGSNLSKTNLDDTDLTNLELKGENQFGVIEEIQVTSGSVVVWS</sequence>
<dbReference type="AlphaFoldDB" id="A0A1V1PEX9"/>
<reference evidence="2" key="1">
    <citation type="submission" date="2012-11" db="EMBL/GenBank/DDBJ databases">
        <authorList>
            <person name="Lucero-Rivera Y.E."/>
            <person name="Tovar-Ramirez D."/>
        </authorList>
    </citation>
    <scope>NUCLEOTIDE SEQUENCE [LARGE SCALE GENOMIC DNA]</scope>
    <source>
        <strain evidence="2">Araruama</strain>
    </source>
</reference>
<dbReference type="Proteomes" id="UP000189670">
    <property type="component" value="Unassembled WGS sequence"/>
</dbReference>
<dbReference type="EMBL" id="ATBP01000060">
    <property type="protein sequence ID" value="ETR73427.1"/>
    <property type="molecule type" value="Genomic_DNA"/>
</dbReference>
<accession>A0A1V1PEX9</accession>